<dbReference type="InterPro" id="IPR000634">
    <property type="entry name" value="Ser/Thr_deHydtase_PyrdxlP-BS"/>
</dbReference>
<dbReference type="EC" id="4.3.1.19" evidence="7"/>
<feature type="domain" description="Tryptophan synthase beta chain-like PALP" evidence="13">
    <location>
        <begin position="26"/>
        <end position="312"/>
    </location>
</feature>
<keyword evidence="15" id="KW-1185">Reference proteome</keyword>
<evidence type="ECO:0000256" key="7">
    <source>
        <dbReference type="ARBA" id="ARBA00012096"/>
    </source>
</evidence>
<name>A0A1M5CIA5_STRHI</name>
<dbReference type="GO" id="GO:0018114">
    <property type="term" value="F:threonine racemase activity"/>
    <property type="evidence" value="ECO:0007669"/>
    <property type="project" value="TreeGrafter"/>
</dbReference>
<dbReference type="GO" id="GO:0004794">
    <property type="term" value="F:threonine deaminase activity"/>
    <property type="evidence" value="ECO:0007669"/>
    <property type="project" value="UniProtKB-EC"/>
</dbReference>
<dbReference type="RefSeq" id="WP_073482856.1">
    <property type="nucleotide sequence ID" value="NZ_FQVN01000004.1"/>
</dbReference>
<sequence>MTEQTGSEHSPALLTMDDVRAAARRIRPHVVRTPLLPAGWSAPGHPLWLKAENLQPSGAFKLRGATNAILNLSPGTTGVVTHSSGNHGRALAHAARAAGLPATVVVPDNTPPVKIAAIRELSAQVVVVPPGDRERVAEELRARHGFVLVPPFESPAVIAGQGTVGLEIAEDLPEVATVLVPVSGAGLISGIAVALRALLPEVRIIGVEPADAADAAESLRTGHLVRWSPERTARTVADGLRAPSLGELTWAHVRQLVDDIVQVREDEILAAMRVLATQARLVAEPSGAVAAAAYQAHHASFPHGPVVAVVSGGNVEPSLLARVLTERPS</sequence>
<dbReference type="CDD" id="cd01562">
    <property type="entry name" value="Thr-dehyd"/>
    <property type="match status" value="1"/>
</dbReference>
<protein>
    <recommendedName>
        <fullName evidence="7">threonine ammonia-lyase</fullName>
        <ecNumber evidence="7">4.3.1.19</ecNumber>
    </recommendedName>
    <alternativeName>
        <fullName evidence="12">Threonine deaminase</fullName>
    </alternativeName>
</protein>
<evidence type="ECO:0000259" key="13">
    <source>
        <dbReference type="Pfam" id="PF00291"/>
    </source>
</evidence>
<dbReference type="InterPro" id="IPR001926">
    <property type="entry name" value="TrpB-like_PALP"/>
</dbReference>
<keyword evidence="8" id="KW-0460">Magnesium</keyword>
<keyword evidence="9" id="KW-0663">Pyridoxal phosphate</keyword>
<reference evidence="14 15" key="1">
    <citation type="submission" date="2016-11" db="EMBL/GenBank/DDBJ databases">
        <authorList>
            <person name="Jaros S."/>
            <person name="Januszkiewicz K."/>
            <person name="Wedrychowicz H."/>
        </authorList>
    </citation>
    <scope>NUCLEOTIDE SEQUENCE [LARGE SCALE GENOMIC DNA]</scope>
    <source>
        <strain evidence="14 15">DSM 44523</strain>
    </source>
</reference>
<evidence type="ECO:0000313" key="14">
    <source>
        <dbReference type="EMBL" id="SHF54401.1"/>
    </source>
</evidence>
<dbReference type="GO" id="GO:0000287">
    <property type="term" value="F:magnesium ion binding"/>
    <property type="evidence" value="ECO:0007669"/>
    <property type="project" value="TreeGrafter"/>
</dbReference>
<evidence type="ECO:0000256" key="8">
    <source>
        <dbReference type="ARBA" id="ARBA00022842"/>
    </source>
</evidence>
<dbReference type="FunFam" id="3.40.50.1100:FF:000005">
    <property type="entry name" value="Threonine dehydratase catabolic"/>
    <property type="match status" value="1"/>
</dbReference>
<comment type="similarity">
    <text evidence="6">Belongs to the serine/threonine dehydratase family.</text>
</comment>
<evidence type="ECO:0000256" key="1">
    <source>
        <dbReference type="ARBA" id="ARBA00001274"/>
    </source>
</evidence>
<comment type="cofactor">
    <cofactor evidence="5">
        <name>Mg(2+)</name>
        <dbReference type="ChEBI" id="CHEBI:18420"/>
    </cofactor>
</comment>
<evidence type="ECO:0000256" key="3">
    <source>
        <dbReference type="ARBA" id="ARBA00001933"/>
    </source>
</evidence>
<organism evidence="14 15">
    <name type="scientific">Streptoalloteichus hindustanus</name>
    <dbReference type="NCBI Taxonomy" id="2017"/>
    <lineage>
        <taxon>Bacteria</taxon>
        <taxon>Bacillati</taxon>
        <taxon>Actinomycetota</taxon>
        <taxon>Actinomycetes</taxon>
        <taxon>Pseudonocardiales</taxon>
        <taxon>Pseudonocardiaceae</taxon>
        <taxon>Streptoalloteichus</taxon>
    </lineage>
</organism>
<comment type="function">
    <text evidence="11">Catalyzes the anaerobic formation of alpha-ketobutyrate and ammonia from threonine in a two-step reaction. The first step involved a dehydration of threonine and a production of enamine intermediates (aminocrotonate), which tautomerizes to its imine form (iminobutyrate). Both intermediates are unstable and short-lived. The second step is the nonenzymatic hydrolysis of the enamine/imine intermediates to form 2-ketobutyrate and free ammonia. In the low water environment of the cell, the second step is accelerated by RidA.</text>
</comment>
<evidence type="ECO:0000256" key="2">
    <source>
        <dbReference type="ARBA" id="ARBA00001913"/>
    </source>
</evidence>
<evidence type="ECO:0000256" key="5">
    <source>
        <dbReference type="ARBA" id="ARBA00001946"/>
    </source>
</evidence>
<comment type="cofactor">
    <cofactor evidence="4">
        <name>Mn(2+)</name>
        <dbReference type="ChEBI" id="CHEBI:29035"/>
    </cofactor>
</comment>
<dbReference type="PANTHER" id="PTHR43050:SF1">
    <property type="entry name" value="SERINE RACEMASE"/>
    <property type="match status" value="1"/>
</dbReference>
<dbReference type="Pfam" id="PF00291">
    <property type="entry name" value="PALP"/>
    <property type="match status" value="1"/>
</dbReference>
<comment type="cofactor">
    <cofactor evidence="2">
        <name>Ca(2+)</name>
        <dbReference type="ChEBI" id="CHEBI:29108"/>
    </cofactor>
</comment>
<dbReference type="EMBL" id="FQVN01000004">
    <property type="protein sequence ID" value="SHF54401.1"/>
    <property type="molecule type" value="Genomic_DNA"/>
</dbReference>
<dbReference type="GO" id="GO:0030378">
    <property type="term" value="F:serine racemase activity"/>
    <property type="evidence" value="ECO:0007669"/>
    <property type="project" value="TreeGrafter"/>
</dbReference>
<evidence type="ECO:0000256" key="11">
    <source>
        <dbReference type="ARBA" id="ARBA00025527"/>
    </source>
</evidence>
<dbReference type="Proteomes" id="UP000184501">
    <property type="component" value="Unassembled WGS sequence"/>
</dbReference>
<dbReference type="OrthoDB" id="4408011at2"/>
<dbReference type="GO" id="GO:0030170">
    <property type="term" value="F:pyridoxal phosphate binding"/>
    <property type="evidence" value="ECO:0007669"/>
    <property type="project" value="InterPro"/>
</dbReference>
<dbReference type="GO" id="GO:0070179">
    <property type="term" value="P:D-serine biosynthetic process"/>
    <property type="evidence" value="ECO:0007669"/>
    <property type="project" value="TreeGrafter"/>
</dbReference>
<evidence type="ECO:0000256" key="12">
    <source>
        <dbReference type="ARBA" id="ARBA00031427"/>
    </source>
</evidence>
<comment type="catalytic activity">
    <reaction evidence="1">
        <text>L-threonine = 2-oxobutanoate + NH4(+)</text>
        <dbReference type="Rhea" id="RHEA:22108"/>
        <dbReference type="ChEBI" id="CHEBI:16763"/>
        <dbReference type="ChEBI" id="CHEBI:28938"/>
        <dbReference type="ChEBI" id="CHEBI:57926"/>
        <dbReference type="EC" id="4.3.1.19"/>
    </reaction>
</comment>
<evidence type="ECO:0000256" key="6">
    <source>
        <dbReference type="ARBA" id="ARBA00010869"/>
    </source>
</evidence>
<dbReference type="FunFam" id="3.40.50.1100:FF:000007">
    <property type="entry name" value="L-threonine dehydratase catabolic TdcB"/>
    <property type="match status" value="1"/>
</dbReference>
<dbReference type="STRING" id="2017.SAMN05444320_10437"/>
<dbReference type="AlphaFoldDB" id="A0A1M5CIA5"/>
<comment type="cofactor">
    <cofactor evidence="3">
        <name>pyridoxal 5'-phosphate</name>
        <dbReference type="ChEBI" id="CHEBI:597326"/>
    </cofactor>
</comment>
<dbReference type="PANTHER" id="PTHR43050">
    <property type="entry name" value="SERINE / THREONINE RACEMASE FAMILY MEMBER"/>
    <property type="match status" value="1"/>
</dbReference>
<proteinExistence type="inferred from homology"/>
<evidence type="ECO:0000256" key="4">
    <source>
        <dbReference type="ARBA" id="ARBA00001936"/>
    </source>
</evidence>
<keyword evidence="10" id="KW-0456">Lyase</keyword>
<dbReference type="GO" id="GO:0005524">
    <property type="term" value="F:ATP binding"/>
    <property type="evidence" value="ECO:0007669"/>
    <property type="project" value="TreeGrafter"/>
</dbReference>
<dbReference type="GO" id="GO:0003941">
    <property type="term" value="F:L-serine ammonia-lyase activity"/>
    <property type="evidence" value="ECO:0007669"/>
    <property type="project" value="TreeGrafter"/>
</dbReference>
<accession>A0A1M5CIA5</accession>
<evidence type="ECO:0000256" key="10">
    <source>
        <dbReference type="ARBA" id="ARBA00023239"/>
    </source>
</evidence>
<evidence type="ECO:0000313" key="15">
    <source>
        <dbReference type="Proteomes" id="UP000184501"/>
    </source>
</evidence>
<dbReference type="PROSITE" id="PS00165">
    <property type="entry name" value="DEHYDRATASE_SER_THR"/>
    <property type="match status" value="1"/>
</dbReference>
<evidence type="ECO:0000256" key="9">
    <source>
        <dbReference type="ARBA" id="ARBA00022898"/>
    </source>
</evidence>
<dbReference type="InterPro" id="IPR036052">
    <property type="entry name" value="TrpB-like_PALP_sf"/>
</dbReference>
<dbReference type="SUPFAM" id="SSF53686">
    <property type="entry name" value="Tryptophan synthase beta subunit-like PLP-dependent enzymes"/>
    <property type="match status" value="1"/>
</dbReference>
<gene>
    <name evidence="14" type="ORF">SAMN05444320_10437</name>
</gene>
<dbReference type="Gene3D" id="3.40.50.1100">
    <property type="match status" value="2"/>
</dbReference>